<sequence length="909" mass="100907">MAQPPPRVPIIKAKVEASAPGSRVNWNAVPAPSNYVPGLGRGATGFTTRSDIGPARPGAGPGGEAPGARDDQGKEGDVDDNKFDEFMGNDAGERGGERREKRLKEEIERYRAENPKITEQFADLKRQLAEVKPDEWEAIPDIGDYTIKKRKTMQSFVPVPDTLLSKATREKEHDSTVKDMSLPGLATPMGGANSTVSDLTAIGEGRGTVLELKLDRMADSVTGQTVGYLTDLKSMTLKSDADIADIKKARLLLKSVIQTNPNHAPGWVAIARLEELAGNMVEARKLMQEACERCPKSEDVWLEGSRLYAKQNRENAKAVLARGVSQIPDSTRLWTAAAALETDKAAQLRVLKKALERVPYSVSLWKHAIELVDEEDAKVRAVLCVRLSVLNRARKALPAEQSIWITAAQLEEANGNAEMSDKIVSRAIKALEQVGVIIHRDTWLGYAEQAERSGYPATSRSLVRAIACYNIDEEDKEATLLGDADEYLKHQPPAVEVARTLYAMALEAFPGKEHIWRSAAQLEMSHGSTETVENVLRRAVQYCPQAEVLWLMAAKHKWRVANDVAGSRRILEEAFAANPDSEEIWLAAFKLEFENDEVPRARLLLSKARSGSGAQYPRVWMKSAIERALLEEGIRRFPTFEKHYLMLGQLEEREGHMEAARTAYRTGLGRCMTSVPLWTSAARLEESMNNLSKARALLEQGRLRSPKNEWLWLASLRMELRAGHEKAAETILAKALQECPTSGVLLSEAIRMAPRPAQKAKSTDALKKNAADPYILATVADLFWRNRKVDNARSWFKRSLTSDPKIGDHWAAWLRFELQFGNPDTQAACVEVEPNRGELWCRVAKNPKNAHDKVEVLLKKVAVEQAAQEKHAGDVRLDVKDGPAGQDTKTNMKAEAKLEWGGPVKMEQD</sequence>
<dbReference type="Gene3D" id="1.25.40.10">
    <property type="entry name" value="Tetratricopeptide repeat domain"/>
    <property type="match status" value="3"/>
</dbReference>
<comment type="caution">
    <text evidence="6">The sequence shown here is derived from an EMBL/GenBank/DDBJ whole genome shotgun (WGS) entry which is preliminary data.</text>
</comment>
<dbReference type="InterPro" id="IPR003107">
    <property type="entry name" value="HAT"/>
</dbReference>
<dbReference type="Pfam" id="PF06424">
    <property type="entry name" value="PRP1_N"/>
    <property type="match status" value="2"/>
</dbReference>
<feature type="compositionally biased region" description="Basic and acidic residues" evidence="4">
    <location>
        <begin position="67"/>
        <end position="100"/>
    </location>
</feature>
<name>A0ABQ7H2I1_DUNSA</name>
<dbReference type="Proteomes" id="UP000815325">
    <property type="component" value="Unassembled WGS sequence"/>
</dbReference>
<keyword evidence="7" id="KW-1185">Reference proteome</keyword>
<evidence type="ECO:0000256" key="4">
    <source>
        <dbReference type="SAM" id="MobiDB-lite"/>
    </source>
</evidence>
<dbReference type="SMART" id="SM00386">
    <property type="entry name" value="HAT"/>
    <property type="match status" value="13"/>
</dbReference>
<evidence type="ECO:0000256" key="1">
    <source>
        <dbReference type="ARBA" id="ARBA00004123"/>
    </source>
</evidence>
<comment type="subcellular location">
    <subcellularLocation>
        <location evidence="1">Nucleus</location>
    </subcellularLocation>
</comment>
<keyword evidence="2" id="KW-0677">Repeat</keyword>
<feature type="region of interest" description="Disordered" evidence="4">
    <location>
        <begin position="168"/>
        <end position="190"/>
    </location>
</feature>
<feature type="region of interest" description="Disordered" evidence="4">
    <location>
        <begin position="869"/>
        <end position="909"/>
    </location>
</feature>
<evidence type="ECO:0000313" key="7">
    <source>
        <dbReference type="Proteomes" id="UP000815325"/>
    </source>
</evidence>
<dbReference type="EMBL" id="MU069496">
    <property type="protein sequence ID" value="KAF5841064.1"/>
    <property type="molecule type" value="Genomic_DNA"/>
</dbReference>
<accession>A0ABQ7H2I1</accession>
<evidence type="ECO:0000313" key="6">
    <source>
        <dbReference type="EMBL" id="KAF5841064.1"/>
    </source>
</evidence>
<evidence type="ECO:0000256" key="2">
    <source>
        <dbReference type="ARBA" id="ARBA00022737"/>
    </source>
</evidence>
<dbReference type="PANTHER" id="PTHR11246">
    <property type="entry name" value="PRE-MRNA SPLICING FACTOR"/>
    <property type="match status" value="1"/>
</dbReference>
<evidence type="ECO:0000259" key="5">
    <source>
        <dbReference type="Pfam" id="PF06424"/>
    </source>
</evidence>
<proteinExistence type="predicted"/>
<evidence type="ECO:0000256" key="3">
    <source>
        <dbReference type="ARBA" id="ARBA00023242"/>
    </source>
</evidence>
<dbReference type="InterPro" id="IPR011990">
    <property type="entry name" value="TPR-like_helical_dom_sf"/>
</dbReference>
<dbReference type="PANTHER" id="PTHR11246:SF1">
    <property type="entry name" value="PRE-MRNA-PROCESSING FACTOR 6"/>
    <property type="match status" value="1"/>
</dbReference>
<dbReference type="InterPro" id="IPR010491">
    <property type="entry name" value="PRP1_N"/>
</dbReference>
<dbReference type="InterPro" id="IPR045075">
    <property type="entry name" value="Syf1-like"/>
</dbReference>
<keyword evidence="3" id="KW-0539">Nucleus</keyword>
<dbReference type="Pfam" id="PF13428">
    <property type="entry name" value="TPR_14"/>
    <property type="match status" value="1"/>
</dbReference>
<feature type="compositionally biased region" description="Basic and acidic residues" evidence="4">
    <location>
        <begin position="869"/>
        <end position="881"/>
    </location>
</feature>
<gene>
    <name evidence="6" type="ORF">DUNSADRAFT_14622</name>
</gene>
<feature type="domain" description="PRP1 splicing factor N-terminal" evidence="5">
    <location>
        <begin position="93"/>
        <end position="148"/>
    </location>
</feature>
<feature type="domain" description="PRP1 splicing factor N-terminal" evidence="5">
    <location>
        <begin position="31"/>
        <end position="91"/>
    </location>
</feature>
<protein>
    <submittedName>
        <fullName evidence="6">PRP1 splicing factor, N-terminal-domain-containing protein</fullName>
    </submittedName>
</protein>
<feature type="compositionally biased region" description="Basic and acidic residues" evidence="4">
    <location>
        <begin position="168"/>
        <end position="177"/>
    </location>
</feature>
<organism evidence="6 7">
    <name type="scientific">Dunaliella salina</name>
    <name type="common">Green alga</name>
    <name type="synonym">Protococcus salinus</name>
    <dbReference type="NCBI Taxonomy" id="3046"/>
    <lineage>
        <taxon>Eukaryota</taxon>
        <taxon>Viridiplantae</taxon>
        <taxon>Chlorophyta</taxon>
        <taxon>core chlorophytes</taxon>
        <taxon>Chlorophyceae</taxon>
        <taxon>CS clade</taxon>
        <taxon>Chlamydomonadales</taxon>
        <taxon>Dunaliellaceae</taxon>
        <taxon>Dunaliella</taxon>
    </lineage>
</organism>
<dbReference type="SUPFAM" id="SSF48452">
    <property type="entry name" value="TPR-like"/>
    <property type="match status" value="3"/>
</dbReference>
<feature type="region of interest" description="Disordered" evidence="4">
    <location>
        <begin position="29"/>
        <end position="100"/>
    </location>
</feature>
<reference evidence="6" key="1">
    <citation type="submission" date="2017-08" db="EMBL/GenBank/DDBJ databases">
        <authorList>
            <person name="Polle J.E."/>
            <person name="Barry K."/>
            <person name="Cushman J."/>
            <person name="Schmutz J."/>
            <person name="Tran D."/>
            <person name="Hathwaick L.T."/>
            <person name="Yim W.C."/>
            <person name="Jenkins J."/>
            <person name="Mckie-Krisberg Z.M."/>
            <person name="Prochnik S."/>
            <person name="Lindquist E."/>
            <person name="Dockter R.B."/>
            <person name="Adam C."/>
            <person name="Molina H."/>
            <person name="Bunkerborg J."/>
            <person name="Jin E."/>
            <person name="Buchheim M."/>
            <person name="Magnuson J."/>
        </authorList>
    </citation>
    <scope>NUCLEOTIDE SEQUENCE</scope>
    <source>
        <strain evidence="6">CCAP 19/18</strain>
    </source>
</reference>